<evidence type="ECO:0000313" key="2">
    <source>
        <dbReference type="Proteomes" id="UP001528411"/>
    </source>
</evidence>
<evidence type="ECO:0008006" key="3">
    <source>
        <dbReference type="Google" id="ProtNLM"/>
    </source>
</evidence>
<name>A0ABT5FIG9_9GAMM</name>
<dbReference type="RefSeq" id="WP_272182032.1">
    <property type="nucleotide sequence ID" value="NZ_JAQOMS010000002.1"/>
</dbReference>
<organism evidence="1 2">
    <name type="scientific">Psychrosphaera algicola</name>
    <dbReference type="NCBI Taxonomy" id="3023714"/>
    <lineage>
        <taxon>Bacteria</taxon>
        <taxon>Pseudomonadati</taxon>
        <taxon>Pseudomonadota</taxon>
        <taxon>Gammaproteobacteria</taxon>
        <taxon>Alteromonadales</taxon>
        <taxon>Pseudoalteromonadaceae</taxon>
        <taxon>Psychrosphaera</taxon>
    </lineage>
</organism>
<dbReference type="EMBL" id="JAQOMS010000002">
    <property type="protein sequence ID" value="MDC2890981.1"/>
    <property type="molecule type" value="Genomic_DNA"/>
</dbReference>
<reference evidence="1 2" key="1">
    <citation type="submission" date="2023-01" db="EMBL/GenBank/DDBJ databases">
        <title>Psychrosphaera sp. nov., isolated from marine algae.</title>
        <authorList>
            <person name="Bayburt H."/>
            <person name="Choi B.J."/>
            <person name="Kim J.M."/>
            <person name="Choi D.G."/>
            <person name="Jeon C.O."/>
        </authorList>
    </citation>
    <scope>NUCLEOTIDE SEQUENCE [LARGE SCALE GENOMIC DNA]</scope>
    <source>
        <strain evidence="1 2">G1-22</strain>
    </source>
</reference>
<gene>
    <name evidence="1" type="ORF">PN838_22440</name>
</gene>
<proteinExistence type="predicted"/>
<accession>A0ABT5FIG9</accession>
<protein>
    <recommendedName>
        <fullName evidence="3">HEAT repeat domain-containing protein</fullName>
    </recommendedName>
</protein>
<comment type="caution">
    <text evidence="1">The sequence shown here is derived from an EMBL/GenBank/DDBJ whole genome shotgun (WGS) entry which is preliminary data.</text>
</comment>
<keyword evidence="2" id="KW-1185">Reference proteome</keyword>
<dbReference type="Proteomes" id="UP001528411">
    <property type="component" value="Unassembled WGS sequence"/>
</dbReference>
<sequence length="84" mass="9250">MKTPKNVGLNDTFITLVQVAKEDPTVQATLVRILSLQPELRQTAIKQLVGQLEASQAPKEFVVALAYLQDDDIANALFVELSKI</sequence>
<evidence type="ECO:0000313" key="1">
    <source>
        <dbReference type="EMBL" id="MDC2890981.1"/>
    </source>
</evidence>